<dbReference type="InterPro" id="IPR011006">
    <property type="entry name" value="CheY-like_superfamily"/>
</dbReference>
<accession>A0A5J4RFJ8</accession>
<keyword evidence="3" id="KW-0378">Hydrolase</keyword>
<dbReference type="InterPro" id="IPR039420">
    <property type="entry name" value="WalR-like"/>
</dbReference>
<reference evidence="3" key="1">
    <citation type="submission" date="2019-03" db="EMBL/GenBank/DDBJ databases">
        <title>Single cell metagenomics reveals metabolic interactions within the superorganism composed of flagellate Streblomastix strix and complex community of Bacteroidetes bacteria on its surface.</title>
        <authorList>
            <person name="Treitli S.C."/>
            <person name="Kolisko M."/>
            <person name="Husnik F."/>
            <person name="Keeling P."/>
            <person name="Hampl V."/>
        </authorList>
    </citation>
    <scope>NUCLEOTIDE SEQUENCE</scope>
    <source>
        <strain evidence="3">STM</strain>
    </source>
</reference>
<proteinExistence type="predicted"/>
<dbReference type="PANTHER" id="PTHR43214">
    <property type="entry name" value="TWO-COMPONENT RESPONSE REGULATOR"/>
    <property type="match status" value="1"/>
</dbReference>
<name>A0A5J4RFJ8_9ZZZZ</name>
<gene>
    <name evidence="3" type="ORF">EZS27_019345</name>
</gene>
<evidence type="ECO:0000259" key="2">
    <source>
        <dbReference type="PROSITE" id="PS50110"/>
    </source>
</evidence>
<dbReference type="PANTHER" id="PTHR43214:SF43">
    <property type="entry name" value="TWO-COMPONENT RESPONSE REGULATOR"/>
    <property type="match status" value="1"/>
</dbReference>
<dbReference type="SUPFAM" id="SSF52172">
    <property type="entry name" value="CheY-like"/>
    <property type="match status" value="1"/>
</dbReference>
<keyword evidence="1" id="KW-0238">DNA-binding</keyword>
<evidence type="ECO:0000313" key="3">
    <source>
        <dbReference type="EMBL" id="KAA6332115.1"/>
    </source>
</evidence>
<feature type="domain" description="Response regulatory" evidence="2">
    <location>
        <begin position="7"/>
        <end position="128"/>
    </location>
</feature>
<dbReference type="PROSITE" id="PS50110">
    <property type="entry name" value="RESPONSE_REGULATORY"/>
    <property type="match status" value="1"/>
</dbReference>
<dbReference type="EC" id="3.1.1.61" evidence="3"/>
<sequence>MEAGKFKVIIVEDVKLELKGTTEIFRHEIPNAEVIGTAMTEKEFWFLMEAQLPDMVLLDLGLGGSTTIGVDVCRNIRKRYKDNIRVLIFTGEILNEKLWVDALEAGADGIILKTGELLTKTDVQAAMDGKKFVFNYPILEKIVERFKKAVVNDAKRQEAAISYDIDEYDERFLRHLALGYTKEMIAGLKGMPFGVKSLEKRQNDLIGRLFPSGERAGVNATRLVVRALELRIIDIDNLEADEE</sequence>
<dbReference type="AlphaFoldDB" id="A0A5J4RFJ8"/>
<dbReference type="Pfam" id="PF00072">
    <property type="entry name" value="Response_reg"/>
    <property type="match status" value="1"/>
</dbReference>
<dbReference type="Gene3D" id="3.40.50.2300">
    <property type="match status" value="1"/>
</dbReference>
<dbReference type="EMBL" id="SNRY01001283">
    <property type="protein sequence ID" value="KAA6332115.1"/>
    <property type="molecule type" value="Genomic_DNA"/>
</dbReference>
<dbReference type="InterPro" id="IPR045976">
    <property type="entry name" value="DUF5932"/>
</dbReference>
<dbReference type="GO" id="GO:0008984">
    <property type="term" value="F:protein-glutamate methylesterase activity"/>
    <property type="evidence" value="ECO:0007669"/>
    <property type="project" value="UniProtKB-EC"/>
</dbReference>
<evidence type="ECO:0000256" key="1">
    <source>
        <dbReference type="ARBA" id="ARBA00023125"/>
    </source>
</evidence>
<dbReference type="GO" id="GO:0003677">
    <property type="term" value="F:DNA binding"/>
    <property type="evidence" value="ECO:0007669"/>
    <property type="project" value="UniProtKB-KW"/>
</dbReference>
<dbReference type="InterPro" id="IPR001789">
    <property type="entry name" value="Sig_transdc_resp-reg_receiver"/>
</dbReference>
<dbReference type="GO" id="GO:0000160">
    <property type="term" value="P:phosphorelay signal transduction system"/>
    <property type="evidence" value="ECO:0007669"/>
    <property type="project" value="InterPro"/>
</dbReference>
<dbReference type="Pfam" id="PF19355">
    <property type="entry name" value="DUF5932"/>
    <property type="match status" value="1"/>
</dbReference>
<comment type="caution">
    <text evidence="3">The sequence shown here is derived from an EMBL/GenBank/DDBJ whole genome shotgun (WGS) entry which is preliminary data.</text>
</comment>
<dbReference type="SMART" id="SM00448">
    <property type="entry name" value="REC"/>
    <property type="match status" value="1"/>
</dbReference>
<organism evidence="3">
    <name type="scientific">termite gut metagenome</name>
    <dbReference type="NCBI Taxonomy" id="433724"/>
    <lineage>
        <taxon>unclassified sequences</taxon>
        <taxon>metagenomes</taxon>
        <taxon>organismal metagenomes</taxon>
    </lineage>
</organism>
<protein>
    <submittedName>
        <fullName evidence="3">Chemotaxis response regulator protein-glutamate methylesterase</fullName>
        <ecNumber evidence="3">3.1.1.61</ecNumber>
    </submittedName>
</protein>